<evidence type="ECO:0000313" key="1">
    <source>
        <dbReference type="EMBL" id="KAJ9654398.1"/>
    </source>
</evidence>
<dbReference type="EC" id="2.7.7.72" evidence="1"/>
<reference evidence="1" key="1">
    <citation type="submission" date="2022-10" db="EMBL/GenBank/DDBJ databases">
        <title>Culturing micro-colonial fungi from biological soil crusts in the Mojave desert and describing Neophaeococcomyces mojavensis, and introducing the new genera and species Taxawa tesnikishii.</title>
        <authorList>
            <person name="Kurbessoian T."/>
            <person name="Stajich J.E."/>
        </authorList>
    </citation>
    <scope>NUCLEOTIDE SEQUENCE</scope>
    <source>
        <strain evidence="1">JES_112</strain>
    </source>
</reference>
<proteinExistence type="predicted"/>
<keyword evidence="1" id="KW-0808">Transferase</keyword>
<keyword evidence="2" id="KW-1185">Reference proteome</keyword>
<name>A0ACC3A2H6_9EURO</name>
<evidence type="ECO:0000313" key="2">
    <source>
        <dbReference type="Proteomes" id="UP001172386"/>
    </source>
</evidence>
<keyword evidence="1" id="KW-0548">Nucleotidyltransferase</keyword>
<organism evidence="1 2">
    <name type="scientific">Neophaeococcomyces mojaviensis</name>
    <dbReference type="NCBI Taxonomy" id="3383035"/>
    <lineage>
        <taxon>Eukaryota</taxon>
        <taxon>Fungi</taxon>
        <taxon>Dikarya</taxon>
        <taxon>Ascomycota</taxon>
        <taxon>Pezizomycotina</taxon>
        <taxon>Eurotiomycetes</taxon>
        <taxon>Chaetothyriomycetidae</taxon>
        <taxon>Chaetothyriales</taxon>
        <taxon>Chaetothyriales incertae sedis</taxon>
        <taxon>Neophaeococcomyces</taxon>
    </lineage>
</organism>
<gene>
    <name evidence="1" type="primary">CCA1</name>
    <name evidence="1" type="ORF">H2198_006560</name>
</gene>
<dbReference type="Proteomes" id="UP001172386">
    <property type="component" value="Unassembled WGS sequence"/>
</dbReference>
<sequence length="493" mass="56092">MALKQIDLTPPERLFRKCLLDCRDATTDVSGMKNLEIRWTGGWVRDKLLGTTSHDIDVALSTMTGEKFGLALQSYMRDNAQKYEDEAQKQGFKAEIKNLHKIAANPDKSKHLETITTRMFGIDIDFVNLRKEVYDEQSRNPQIEFGTPEEDALRRDACCNALFYNLDTQQVEDFTKRGLDDMKNKIIRTPLAPYQTFKDDPLRVLRLIRFAARLGYTIQDDALEAMADPTIHDALRLKITRERVGVEVGKIMTGPDPYSGLTRIYDRNLYATVFADPRSTSQKFHEESFPVALNTLCNVLDRYSSICLVLKPKDDINLAWSLAAYVPYRDDEDTAVTAVREGIKATNVVVKVLGEAIRFRARLRVIVEKIAKADATRAEVGVALKDAGKSWRYHILYSLMCDAVDEQFTEVADRYTTFVKYVQEQKLEGAAELKPIINGNDIKKALDIQKAGSWLKSALEFVTEWQFANPQGTADEAKEMIKHRRDQIQGLET</sequence>
<protein>
    <submittedName>
        <fullName evidence="1">CCA tRNA nucleotidyltransferase, mitochondrial</fullName>
        <ecNumber evidence="1">2.7.7.72</ecNumber>
    </submittedName>
</protein>
<dbReference type="EMBL" id="JAPDRQ010000122">
    <property type="protein sequence ID" value="KAJ9654398.1"/>
    <property type="molecule type" value="Genomic_DNA"/>
</dbReference>
<accession>A0ACC3A2H6</accession>
<comment type="caution">
    <text evidence="1">The sequence shown here is derived from an EMBL/GenBank/DDBJ whole genome shotgun (WGS) entry which is preliminary data.</text>
</comment>